<accession>A0A1H9LUP3</accession>
<feature type="compositionally biased region" description="Polar residues" evidence="1">
    <location>
        <begin position="310"/>
        <end position="319"/>
    </location>
</feature>
<evidence type="ECO:0000313" key="6">
    <source>
        <dbReference type="Proteomes" id="UP000198504"/>
    </source>
</evidence>
<evidence type="ECO:0000313" key="5">
    <source>
        <dbReference type="EMBL" id="SER15134.1"/>
    </source>
</evidence>
<feature type="domain" description="CshA" evidence="3">
    <location>
        <begin position="644"/>
        <end position="754"/>
    </location>
</feature>
<evidence type="ECO:0000256" key="1">
    <source>
        <dbReference type="SAM" id="MobiDB-lite"/>
    </source>
</evidence>
<dbReference type="InterPro" id="IPR055354">
    <property type="entry name" value="DUF7507"/>
</dbReference>
<name>A0A1H9LUP3_9ACTN</name>
<feature type="domain" description="CshA" evidence="3">
    <location>
        <begin position="575"/>
        <end position="612"/>
    </location>
</feature>
<dbReference type="Pfam" id="PF24346">
    <property type="entry name" value="DUF7507"/>
    <property type="match status" value="1"/>
</dbReference>
<reference evidence="6" key="1">
    <citation type="submission" date="2016-10" db="EMBL/GenBank/DDBJ databases">
        <authorList>
            <person name="Varghese N."/>
            <person name="Submissions S."/>
        </authorList>
    </citation>
    <scope>NUCLEOTIDE SEQUENCE [LARGE SCALE GENOMIC DNA]</scope>
    <source>
        <strain evidence="6">CGMCC 4.6856</strain>
    </source>
</reference>
<feature type="domain" description="CshA" evidence="3">
    <location>
        <begin position="440"/>
        <end position="517"/>
    </location>
</feature>
<proteinExistence type="predicted"/>
<protein>
    <submittedName>
        <fullName evidence="5">Conserved repeat domain-containing protein</fullName>
    </submittedName>
</protein>
<organism evidence="5 6">
    <name type="scientific">Microlunatus flavus</name>
    <dbReference type="NCBI Taxonomy" id="1036181"/>
    <lineage>
        <taxon>Bacteria</taxon>
        <taxon>Bacillati</taxon>
        <taxon>Actinomycetota</taxon>
        <taxon>Actinomycetes</taxon>
        <taxon>Propionibacteriales</taxon>
        <taxon>Propionibacteriaceae</taxon>
        <taxon>Microlunatus</taxon>
    </lineage>
</organism>
<keyword evidence="2" id="KW-0732">Signal</keyword>
<dbReference type="NCBIfam" id="TIGR04225">
    <property type="entry name" value="CshA_fibril_rpt"/>
    <property type="match status" value="1"/>
</dbReference>
<dbReference type="OrthoDB" id="3795101at2"/>
<feature type="domain" description="DUF7507" evidence="4">
    <location>
        <begin position="52"/>
        <end position="148"/>
    </location>
</feature>
<evidence type="ECO:0000256" key="2">
    <source>
        <dbReference type="SAM" id="SignalP"/>
    </source>
</evidence>
<keyword evidence="6" id="KW-1185">Reference proteome</keyword>
<feature type="region of interest" description="Disordered" evidence="1">
    <location>
        <begin position="300"/>
        <end position="319"/>
    </location>
</feature>
<feature type="signal peptide" evidence="2">
    <location>
        <begin position="1"/>
        <end position="48"/>
    </location>
</feature>
<dbReference type="EMBL" id="FOFA01000009">
    <property type="protein sequence ID" value="SER15134.1"/>
    <property type="molecule type" value="Genomic_DNA"/>
</dbReference>
<evidence type="ECO:0000259" key="3">
    <source>
        <dbReference type="Pfam" id="PF19076"/>
    </source>
</evidence>
<feature type="chain" id="PRO_5011738122" evidence="2">
    <location>
        <begin position="49"/>
        <end position="757"/>
    </location>
</feature>
<feature type="region of interest" description="Disordered" evidence="1">
    <location>
        <begin position="542"/>
        <end position="572"/>
    </location>
</feature>
<dbReference type="STRING" id="1036181.SAMN05421756_109125"/>
<dbReference type="RefSeq" id="WP_091184760.1">
    <property type="nucleotide sequence ID" value="NZ_FOFA01000009.1"/>
</dbReference>
<dbReference type="InterPro" id="IPR026395">
    <property type="entry name" value="CshA_fibril"/>
</dbReference>
<gene>
    <name evidence="5" type="ORF">SAMN05421756_109125</name>
</gene>
<dbReference type="Pfam" id="PF19076">
    <property type="entry name" value="CshA_repeat"/>
    <property type="match status" value="3"/>
</dbReference>
<dbReference type="Proteomes" id="UP000198504">
    <property type="component" value="Unassembled WGS sequence"/>
</dbReference>
<evidence type="ECO:0000259" key="4">
    <source>
        <dbReference type="Pfam" id="PF24346"/>
    </source>
</evidence>
<sequence>MTTTVGSPAAATGAAARRTGRARALLPGALAAGLALAALLTAPPGASAATTGLSLTATASPASVAQAGDHVDYTVVVRNRGDQGVRDLLVTLPTRGVSAPVCAPVPLGGTLGAGATTTCRASRTVGLEDLGGAEVDATVRATGVPVGSRTAVNASATVSVSVATARPVATDDTAGAVDGGPSVLLAGASDDRRGPSGGAPIVPARTVLVGSAYTLSYDGRRADSNAGNGTWSVLPDGRVRFSPGYQTAFTNQTIDYRVFDAAGRSALGTLAVLVQPGPASPTVHAYTTPQGRAVALDPLGADDPGRNADGSPSSFEPTSLKVNAGGFPPPYPTTNGLDGKSVDLGLVGRFVVDSGKVVFTPVTGFVGKASVSYLATTTSGVRVSGTLDVTVTAVPGGPTLVRPALPVATDDHVVTTTQIATALPAQLNDIPGANPFVNSKLTFPGDQLSRLPAGSTIVYRDGVTLTVPGQGVYQTQFGTQQVLFTPKAGFVGDAAPVQYRVTDTAGNTARATLSVTVLPGITERADFKGTAQGRPVTVDVRANDDLGPSDRTWTSAPVTEPRLTTHGNPGSVLSGTYQEKLTVPGQGVYTVDPGSGTVTFAPAPGFVGASTASIGLRIQVQRPDIGSEELGFETRLTVTVTASTPVARGDSASTSVGQPVTVPVLGNDSAGSAAVPLVGSSVRLRTTSSLPAGSVLYGDAKTLKVAGRGVFLVSGTGQVTFVPLGTSTGPVPTIGYQVADANGTTARSSLTVAVVSR</sequence>
<dbReference type="AlphaFoldDB" id="A0A1H9LUP3"/>